<dbReference type="AlphaFoldDB" id="A0A0G0VJF3"/>
<dbReference type="Pfam" id="PF01272">
    <property type="entry name" value="GreA_GreB"/>
    <property type="match status" value="1"/>
</dbReference>
<feature type="domain" description="Transcription elongation factor GreA/GreB C-terminal" evidence="1">
    <location>
        <begin position="19"/>
        <end position="76"/>
    </location>
</feature>
<accession>A0A0G0VJF3</accession>
<dbReference type="Gene3D" id="3.10.50.30">
    <property type="entry name" value="Transcription elongation factor, GreA/GreB, C-terminal domain"/>
    <property type="match status" value="1"/>
</dbReference>
<sequence length="77" mass="8245">GDDVPETAKPVCFLSVEYGEGDKKDLYLVENPVLVAGFNLISSNSPLGKSLWGKAVGDSFLYTFGEQSFSGKILEIG</sequence>
<name>A0A0G0VJF3_9BACT</name>
<evidence type="ECO:0000313" key="3">
    <source>
        <dbReference type="Proteomes" id="UP000034293"/>
    </source>
</evidence>
<dbReference type="SUPFAM" id="SSF54534">
    <property type="entry name" value="FKBP-like"/>
    <property type="match status" value="1"/>
</dbReference>
<protein>
    <recommendedName>
        <fullName evidence="1">Transcription elongation factor GreA/GreB C-terminal domain-containing protein</fullName>
    </recommendedName>
</protein>
<dbReference type="EMBL" id="LBZA01000040">
    <property type="protein sequence ID" value="KKR62882.1"/>
    <property type="molecule type" value="Genomic_DNA"/>
</dbReference>
<dbReference type="InterPro" id="IPR001437">
    <property type="entry name" value="Tscrpt_elong_fac_GreA/B_C"/>
</dbReference>
<dbReference type="InterPro" id="IPR036953">
    <property type="entry name" value="GreA/GreB_C_sf"/>
</dbReference>
<gene>
    <name evidence="2" type="ORF">UU02_C0040G0001</name>
</gene>
<proteinExistence type="predicted"/>
<evidence type="ECO:0000313" key="2">
    <source>
        <dbReference type="EMBL" id="KKR62882.1"/>
    </source>
</evidence>
<comment type="caution">
    <text evidence="2">The sequence shown here is derived from an EMBL/GenBank/DDBJ whole genome shotgun (WGS) entry which is preliminary data.</text>
</comment>
<feature type="non-terminal residue" evidence="2">
    <location>
        <position position="1"/>
    </location>
</feature>
<dbReference type="Proteomes" id="UP000034293">
    <property type="component" value="Unassembled WGS sequence"/>
</dbReference>
<dbReference type="GO" id="GO:0032784">
    <property type="term" value="P:regulation of DNA-templated transcription elongation"/>
    <property type="evidence" value="ECO:0007669"/>
    <property type="project" value="InterPro"/>
</dbReference>
<dbReference type="GO" id="GO:0003677">
    <property type="term" value="F:DNA binding"/>
    <property type="evidence" value="ECO:0007669"/>
    <property type="project" value="InterPro"/>
</dbReference>
<evidence type="ECO:0000259" key="1">
    <source>
        <dbReference type="Pfam" id="PF01272"/>
    </source>
</evidence>
<organism evidence="2 3">
    <name type="scientific">Candidatus Woesebacteria bacterium GW2011_GWA1_40_43</name>
    <dbReference type="NCBI Taxonomy" id="1618553"/>
    <lineage>
        <taxon>Bacteria</taxon>
        <taxon>Candidatus Woeseibacteriota</taxon>
    </lineage>
</organism>
<reference evidence="2 3" key="1">
    <citation type="journal article" date="2015" name="Nature">
        <title>rRNA introns, odd ribosomes, and small enigmatic genomes across a large radiation of phyla.</title>
        <authorList>
            <person name="Brown C.T."/>
            <person name="Hug L.A."/>
            <person name="Thomas B.C."/>
            <person name="Sharon I."/>
            <person name="Castelle C.J."/>
            <person name="Singh A."/>
            <person name="Wilkins M.J."/>
            <person name="Williams K.H."/>
            <person name="Banfield J.F."/>
        </authorList>
    </citation>
    <scope>NUCLEOTIDE SEQUENCE [LARGE SCALE GENOMIC DNA]</scope>
</reference>